<evidence type="ECO:0000313" key="2">
    <source>
        <dbReference type="Proteomes" id="UP001054837"/>
    </source>
</evidence>
<accession>A0AAV4PJ76</accession>
<evidence type="ECO:0000313" key="1">
    <source>
        <dbReference type="EMBL" id="GIX95990.1"/>
    </source>
</evidence>
<organism evidence="1 2">
    <name type="scientific">Caerostris darwini</name>
    <dbReference type="NCBI Taxonomy" id="1538125"/>
    <lineage>
        <taxon>Eukaryota</taxon>
        <taxon>Metazoa</taxon>
        <taxon>Ecdysozoa</taxon>
        <taxon>Arthropoda</taxon>
        <taxon>Chelicerata</taxon>
        <taxon>Arachnida</taxon>
        <taxon>Araneae</taxon>
        <taxon>Araneomorphae</taxon>
        <taxon>Entelegynae</taxon>
        <taxon>Araneoidea</taxon>
        <taxon>Araneidae</taxon>
        <taxon>Caerostris</taxon>
    </lineage>
</organism>
<gene>
    <name evidence="1" type="ORF">CDAR_32701</name>
</gene>
<reference evidence="1 2" key="1">
    <citation type="submission" date="2021-06" db="EMBL/GenBank/DDBJ databases">
        <title>Caerostris darwini draft genome.</title>
        <authorList>
            <person name="Kono N."/>
            <person name="Arakawa K."/>
        </authorList>
    </citation>
    <scope>NUCLEOTIDE SEQUENCE [LARGE SCALE GENOMIC DNA]</scope>
</reference>
<dbReference type="AlphaFoldDB" id="A0AAV4PJ76"/>
<name>A0AAV4PJ76_9ARAC</name>
<keyword evidence="2" id="KW-1185">Reference proteome</keyword>
<proteinExistence type="predicted"/>
<sequence length="78" mass="8848">MFTSTLLQKSGIQVQEDYQIQSGSLGKRKIRVLAQIQQFDLESAAAFITPWHSRQASLIWVELDESSLSINETSLFCE</sequence>
<comment type="caution">
    <text evidence="1">The sequence shown here is derived from an EMBL/GenBank/DDBJ whole genome shotgun (WGS) entry which is preliminary data.</text>
</comment>
<dbReference type="Proteomes" id="UP001054837">
    <property type="component" value="Unassembled WGS sequence"/>
</dbReference>
<protein>
    <submittedName>
        <fullName evidence="1">Uncharacterized protein</fullName>
    </submittedName>
</protein>
<dbReference type="EMBL" id="BPLQ01002846">
    <property type="protein sequence ID" value="GIX95990.1"/>
    <property type="molecule type" value="Genomic_DNA"/>
</dbReference>